<dbReference type="Gene3D" id="3.30.160.20">
    <property type="match status" value="1"/>
</dbReference>
<sequence length="207" mass="22356">MSRMGGRPSEPEVEWKPRTTLGIMVASGKISSMEQIFENGMRIQESEIVKHLLPDIKTQVVSVEIVQKQTDAGELTRFNALVAIGNEAGWFGIGKGKASQMRNAIDKATNASYLNVIPVKLGCGSWECRCQQSHSVPFKVQGRGGSVTIELIPGPRGLGIVAGENIRNLLKLAGLKDCWSRSFGSTNTMSSTAKAIFSALRSTFITG</sequence>
<dbReference type="PANTHER" id="PTHR13718">
    <property type="entry name" value="RIBOSOMAL S SUBUNIT"/>
    <property type="match status" value="1"/>
</dbReference>
<dbReference type="GO" id="GO:0022627">
    <property type="term" value="C:cytosolic small ribosomal subunit"/>
    <property type="evidence" value="ECO:0007669"/>
    <property type="project" value="TreeGrafter"/>
</dbReference>
<dbReference type="EMBL" id="VOAH01000014">
    <property type="protein sequence ID" value="TVP39598.1"/>
    <property type="molecule type" value="Genomic_DNA"/>
</dbReference>
<proteinExistence type="inferred from homology"/>
<comment type="similarity">
    <text evidence="1 10">Belongs to the universal ribosomal protein uS5 family.</text>
</comment>
<dbReference type="NCBIfam" id="NF003125">
    <property type="entry name" value="PRK04044.1"/>
    <property type="match status" value="1"/>
</dbReference>
<dbReference type="Pfam" id="PF03719">
    <property type="entry name" value="Ribosomal_S5_C"/>
    <property type="match status" value="1"/>
</dbReference>
<dbReference type="InterPro" id="IPR000851">
    <property type="entry name" value="Ribosomal_uS5"/>
</dbReference>
<keyword evidence="13" id="KW-1185">Reference proteome</keyword>
<dbReference type="InterPro" id="IPR014721">
    <property type="entry name" value="Ribsml_uS5_D2-typ_fold_subgr"/>
</dbReference>
<keyword evidence="3" id="KW-0694">RNA-binding</keyword>
<dbReference type="GO" id="GO:0003735">
    <property type="term" value="F:structural constituent of ribosome"/>
    <property type="evidence" value="ECO:0007669"/>
    <property type="project" value="UniProtKB-UniRule"/>
</dbReference>
<comment type="subunit">
    <text evidence="6">Part of the 30S ribosomal subunit. Contacts protein S4.</text>
</comment>
<evidence type="ECO:0000259" key="11">
    <source>
        <dbReference type="PROSITE" id="PS50881"/>
    </source>
</evidence>
<dbReference type="SUPFAM" id="SSF54211">
    <property type="entry name" value="Ribosomal protein S5 domain 2-like"/>
    <property type="match status" value="1"/>
</dbReference>
<dbReference type="Gene3D" id="3.30.230.10">
    <property type="match status" value="1"/>
</dbReference>
<dbReference type="InterPro" id="IPR020568">
    <property type="entry name" value="Ribosomal_Su5_D2-typ_SF"/>
</dbReference>
<comment type="caution">
    <text evidence="12">The sequence shown here is derived from an EMBL/GenBank/DDBJ whole genome shotgun (WGS) entry which is preliminary data.</text>
</comment>
<keyword evidence="4 9" id="KW-0689">Ribosomal protein</keyword>
<dbReference type="RefSeq" id="WP_144733414.1">
    <property type="nucleotide sequence ID" value="NZ_ML675589.1"/>
</dbReference>
<dbReference type="Pfam" id="PF00333">
    <property type="entry name" value="Ribosomal_S5"/>
    <property type="match status" value="1"/>
</dbReference>
<evidence type="ECO:0000256" key="5">
    <source>
        <dbReference type="ARBA" id="ARBA00023274"/>
    </source>
</evidence>
<dbReference type="GO" id="GO:0006412">
    <property type="term" value="P:translation"/>
    <property type="evidence" value="ECO:0007669"/>
    <property type="project" value="InterPro"/>
</dbReference>
<dbReference type="Proteomes" id="UP000315289">
    <property type="component" value="Unassembled WGS sequence"/>
</dbReference>
<dbReference type="NCBIfam" id="TIGR01020">
    <property type="entry name" value="uS5_euk_arch"/>
    <property type="match status" value="1"/>
</dbReference>
<feature type="domain" description="S5 DRBM" evidence="11">
    <location>
        <begin position="56"/>
        <end position="119"/>
    </location>
</feature>
<dbReference type="InterPro" id="IPR047866">
    <property type="entry name" value="Ribosomal_uS5_arc"/>
</dbReference>
<keyword evidence="2" id="KW-0699">rRNA-binding</keyword>
<dbReference type="AlphaFoldDB" id="A0A557SSM7"/>
<evidence type="ECO:0000256" key="6">
    <source>
        <dbReference type="ARBA" id="ARBA00025844"/>
    </source>
</evidence>
<evidence type="ECO:0000256" key="2">
    <source>
        <dbReference type="ARBA" id="ARBA00022730"/>
    </source>
</evidence>
<dbReference type="FunFam" id="3.30.230.10:FF:000004">
    <property type="entry name" value="40S ribosomal protein S2"/>
    <property type="match status" value="1"/>
</dbReference>
<keyword evidence="5 9" id="KW-0687">Ribonucleoprotein</keyword>
<evidence type="ECO:0000256" key="8">
    <source>
        <dbReference type="ARBA" id="ARBA00035519"/>
    </source>
</evidence>
<dbReference type="GO" id="GO:0019843">
    <property type="term" value="F:rRNA binding"/>
    <property type="evidence" value="ECO:0007669"/>
    <property type="project" value="UniProtKB-KW"/>
</dbReference>
<evidence type="ECO:0000313" key="13">
    <source>
        <dbReference type="Proteomes" id="UP000315289"/>
    </source>
</evidence>
<dbReference type="SUPFAM" id="SSF54768">
    <property type="entry name" value="dsRNA-binding domain-like"/>
    <property type="match status" value="1"/>
</dbReference>
<dbReference type="InterPro" id="IPR005711">
    <property type="entry name" value="Ribosomal_uS5_euk/arc"/>
</dbReference>
<evidence type="ECO:0000256" key="7">
    <source>
        <dbReference type="ARBA" id="ARBA00035255"/>
    </source>
</evidence>
<evidence type="ECO:0000256" key="10">
    <source>
        <dbReference type="RuleBase" id="RU003823"/>
    </source>
</evidence>
<dbReference type="PANTHER" id="PTHR13718:SF4">
    <property type="entry name" value="40S RIBOSOMAL PROTEIN S2"/>
    <property type="match status" value="1"/>
</dbReference>
<accession>A0A557SSM7</accession>
<dbReference type="PROSITE" id="PS50881">
    <property type="entry name" value="S5_DSRBD"/>
    <property type="match status" value="1"/>
</dbReference>
<name>A0A557SSM7_9ARCH</name>
<dbReference type="InterPro" id="IPR013810">
    <property type="entry name" value="Ribosomal_uS5_N"/>
</dbReference>
<dbReference type="InterPro" id="IPR005324">
    <property type="entry name" value="Ribosomal_uS5_C"/>
</dbReference>
<evidence type="ECO:0000313" key="12">
    <source>
        <dbReference type="EMBL" id="TVP39598.1"/>
    </source>
</evidence>
<protein>
    <recommendedName>
        <fullName evidence="7">Small ribosomal subunit protein uS5</fullName>
    </recommendedName>
    <alternativeName>
        <fullName evidence="8">30S ribosomal protein S5</fullName>
    </alternativeName>
</protein>
<evidence type="ECO:0000256" key="9">
    <source>
        <dbReference type="PROSITE-ProRule" id="PRU00268"/>
    </source>
</evidence>
<gene>
    <name evidence="12" type="primary">rps5</name>
    <name evidence="12" type="ORF">NARC_140053</name>
</gene>
<organism evidence="12 13">
    <name type="scientific">Candidatus Nitrosocosmicus arcticus</name>
    <dbReference type="NCBI Taxonomy" id="2035267"/>
    <lineage>
        <taxon>Archaea</taxon>
        <taxon>Nitrososphaerota</taxon>
        <taxon>Nitrososphaeria</taxon>
        <taxon>Nitrososphaerales</taxon>
        <taxon>Nitrososphaeraceae</taxon>
        <taxon>Candidatus Nitrosocosmicus</taxon>
    </lineage>
</organism>
<evidence type="ECO:0000256" key="1">
    <source>
        <dbReference type="ARBA" id="ARBA00008945"/>
    </source>
</evidence>
<reference evidence="12 13" key="1">
    <citation type="journal article" date="2019" name="Front. Microbiol.">
        <title>Ammonia Oxidation by the Arctic Terrestrial Thaumarchaeote Candidatus Nitrosocosmicus arcticus Is Stimulated by Increasing Temperatures.</title>
        <authorList>
            <person name="Alves R.J.E."/>
            <person name="Kerou M."/>
            <person name="Zappe A."/>
            <person name="Bittner R."/>
            <person name="Abby S.S."/>
            <person name="Schmidt H.A."/>
            <person name="Pfeifer K."/>
            <person name="Schleper C."/>
        </authorList>
    </citation>
    <scope>NUCLEOTIDE SEQUENCE [LARGE SCALE GENOMIC DNA]</scope>
    <source>
        <strain evidence="12 13">Kfb</strain>
    </source>
</reference>
<evidence type="ECO:0000256" key="4">
    <source>
        <dbReference type="ARBA" id="ARBA00022980"/>
    </source>
</evidence>
<evidence type="ECO:0000256" key="3">
    <source>
        <dbReference type="ARBA" id="ARBA00022884"/>
    </source>
</evidence>